<organism evidence="1">
    <name type="scientific">marine sediment metagenome</name>
    <dbReference type="NCBI Taxonomy" id="412755"/>
    <lineage>
        <taxon>unclassified sequences</taxon>
        <taxon>metagenomes</taxon>
        <taxon>ecological metagenomes</taxon>
    </lineage>
</organism>
<proteinExistence type="predicted"/>
<evidence type="ECO:0000313" key="1">
    <source>
        <dbReference type="EMBL" id="GAJ14507.1"/>
    </source>
</evidence>
<accession>X1VBQ0</accession>
<evidence type="ECO:0008006" key="2">
    <source>
        <dbReference type="Google" id="ProtNLM"/>
    </source>
</evidence>
<reference evidence="1" key="1">
    <citation type="journal article" date="2014" name="Front. Microbiol.">
        <title>High frequency of phylogenetically diverse reductive dehalogenase-homologous genes in deep subseafloor sedimentary metagenomes.</title>
        <authorList>
            <person name="Kawai M."/>
            <person name="Futagami T."/>
            <person name="Toyoda A."/>
            <person name="Takaki Y."/>
            <person name="Nishi S."/>
            <person name="Hori S."/>
            <person name="Arai W."/>
            <person name="Tsubouchi T."/>
            <person name="Morono Y."/>
            <person name="Uchiyama I."/>
            <person name="Ito T."/>
            <person name="Fujiyama A."/>
            <person name="Inagaki F."/>
            <person name="Takami H."/>
        </authorList>
    </citation>
    <scope>NUCLEOTIDE SEQUENCE</scope>
    <source>
        <strain evidence="1">Expedition CK06-06</strain>
    </source>
</reference>
<gene>
    <name evidence="1" type="ORF">S12H4_42474</name>
</gene>
<feature type="non-terminal residue" evidence="1">
    <location>
        <position position="221"/>
    </location>
</feature>
<dbReference type="AlphaFoldDB" id="X1VBQ0"/>
<sequence length="221" mass="26182">MESKEILKFCIDKGFLIDLETLNLLAEANDGESIKLIIEKLKYHTQKRIITKNFFEQNREQINEFFLTLPQEKQKKLEKLKINLGLQIEISKEISSEKTYGEKIEQEEKDIENSDIFEEPNRDVKVLSKIPSFKKKIEIDDFVKTLRNRFYELKNILQERQELENLVSINKLSQRREKVSIIGIISEKRITKNKNILFEVEDLTGRIRILINQTGQISIKR</sequence>
<comment type="caution">
    <text evidence="1">The sequence shown here is derived from an EMBL/GenBank/DDBJ whole genome shotgun (WGS) entry which is preliminary data.</text>
</comment>
<dbReference type="EMBL" id="BARW01025994">
    <property type="protein sequence ID" value="GAJ14507.1"/>
    <property type="molecule type" value="Genomic_DNA"/>
</dbReference>
<protein>
    <recommendedName>
        <fullName evidence="2">OB domain-containing protein</fullName>
    </recommendedName>
</protein>
<name>X1VBQ0_9ZZZZ</name>